<accession>A0A7R9EBI7</accession>
<protein>
    <submittedName>
        <fullName evidence="2">Uncharacterized protein</fullName>
    </submittedName>
</protein>
<proteinExistence type="predicted"/>
<sequence length="132" mass="15017">MCSTIRSDEIIHVLWKHNPQVWSSKAREGFLFSSRRKCNRPTYWPLDITQSVDPSTVCVTSYVDLQQKEGARQGAVIQHTRCTINRPKCLPNPQNNDNGRTLHDGLVDVTARQRHSQDKGQTLDMGTITSLK</sequence>
<name>A0A7R9EBI7_9NEOP</name>
<evidence type="ECO:0000256" key="1">
    <source>
        <dbReference type="SAM" id="MobiDB-lite"/>
    </source>
</evidence>
<reference evidence="2" key="1">
    <citation type="submission" date="2020-11" db="EMBL/GenBank/DDBJ databases">
        <authorList>
            <person name="Tran Van P."/>
        </authorList>
    </citation>
    <scope>NUCLEOTIDE SEQUENCE</scope>
</reference>
<dbReference type="AlphaFoldDB" id="A0A7R9EBI7"/>
<evidence type="ECO:0000313" key="2">
    <source>
        <dbReference type="EMBL" id="CAD7429943.1"/>
    </source>
</evidence>
<organism evidence="2">
    <name type="scientific">Timema monikensis</name>
    <dbReference type="NCBI Taxonomy" id="170555"/>
    <lineage>
        <taxon>Eukaryota</taxon>
        <taxon>Metazoa</taxon>
        <taxon>Ecdysozoa</taxon>
        <taxon>Arthropoda</taxon>
        <taxon>Hexapoda</taxon>
        <taxon>Insecta</taxon>
        <taxon>Pterygota</taxon>
        <taxon>Neoptera</taxon>
        <taxon>Polyneoptera</taxon>
        <taxon>Phasmatodea</taxon>
        <taxon>Timematodea</taxon>
        <taxon>Timematoidea</taxon>
        <taxon>Timematidae</taxon>
        <taxon>Timema</taxon>
    </lineage>
</organism>
<gene>
    <name evidence="2" type="ORF">TMSB3V08_LOCUS6715</name>
</gene>
<dbReference type="EMBL" id="OB794275">
    <property type="protein sequence ID" value="CAD7429943.1"/>
    <property type="molecule type" value="Genomic_DNA"/>
</dbReference>
<feature type="region of interest" description="Disordered" evidence="1">
    <location>
        <begin position="112"/>
        <end position="132"/>
    </location>
</feature>